<reference evidence="3 4" key="1">
    <citation type="journal article" date="2013" name="PLoS ONE">
        <title>Predicting the Proteins of Angomonas deanei, Strigomonas culicis and Their Respective Endosymbionts Reveals New Aspects of the Trypanosomatidae Family.</title>
        <authorList>
            <person name="Motta M.C."/>
            <person name="Martins A.C."/>
            <person name="de Souza S.S."/>
            <person name="Catta-Preta C.M."/>
            <person name="Silva R."/>
            <person name="Klein C.C."/>
            <person name="de Almeida L.G."/>
            <person name="de Lima Cunha O."/>
            <person name="Ciapina L.P."/>
            <person name="Brocchi M."/>
            <person name="Colabardini A.C."/>
            <person name="de Araujo Lima B."/>
            <person name="Machado C.R."/>
            <person name="de Almeida Soares C.M."/>
            <person name="Probst C.M."/>
            <person name="de Menezes C.B."/>
            <person name="Thompson C.E."/>
            <person name="Bartholomeu D.C."/>
            <person name="Gradia D.F."/>
            <person name="Pavoni D.P."/>
            <person name="Grisard E.C."/>
            <person name="Fantinatti-Garboggini F."/>
            <person name="Marchini F.K."/>
            <person name="Rodrigues-Luiz G.F."/>
            <person name="Wagner G."/>
            <person name="Goldman G.H."/>
            <person name="Fietto J.L."/>
            <person name="Elias M.C."/>
            <person name="Goldman M.H."/>
            <person name="Sagot M.F."/>
            <person name="Pereira M."/>
            <person name="Stoco P.H."/>
            <person name="de Mendonca-Neto R.P."/>
            <person name="Teixeira S.M."/>
            <person name="Maciel T.E."/>
            <person name="de Oliveira Mendes T.A."/>
            <person name="Urmenyi T.P."/>
            <person name="de Souza W."/>
            <person name="Schenkman S."/>
            <person name="de Vasconcelos A.T."/>
        </authorList>
    </citation>
    <scope>NUCLEOTIDE SEQUENCE [LARGE SCALE GENOMIC DNA]</scope>
</reference>
<keyword evidence="2" id="KW-1133">Transmembrane helix</keyword>
<accession>S9UNU4</accession>
<keyword evidence="4" id="KW-1185">Reference proteome</keyword>
<dbReference type="Proteomes" id="UP000015354">
    <property type="component" value="Unassembled WGS sequence"/>
</dbReference>
<dbReference type="AlphaFoldDB" id="S9UNU4"/>
<keyword evidence="2" id="KW-0812">Transmembrane</keyword>
<evidence type="ECO:0000313" key="3">
    <source>
        <dbReference type="EMBL" id="EPY16351.1"/>
    </source>
</evidence>
<feature type="region of interest" description="Disordered" evidence="1">
    <location>
        <begin position="209"/>
        <end position="232"/>
    </location>
</feature>
<keyword evidence="2" id="KW-0472">Membrane</keyword>
<evidence type="ECO:0000256" key="2">
    <source>
        <dbReference type="SAM" id="Phobius"/>
    </source>
</evidence>
<proteinExistence type="predicted"/>
<name>S9UNU4_9TRYP</name>
<sequence length="455" mass="48025">MKKVTRKWIVLTTVLLLFLLVNYRSLFSSSSSTGASDTESANDHAASPFAHTDGPASVTRTDYQVQLFPNASFNAPILVQAQANTNASPDGETRSGLKAVDRCEVRAVPPAEQAARTFNLCFIEDGNHSSTVHHPFLALLGQVSVRWPLGLSSAPSGTAGSATAAGVHVLVAHAPRELEALRVEALYVFATRAAARTFAEEVPRPAAATPSRASCAAASSGSTAHSSGEPEDPMATLLTVPLAAGAGDGSASLYLNGAIAAKEAPLVSFSSRHRELIEAVREKEYKAMAHFFMPLPLLGGADDIGPSPFCVAQQDDTTERGSRACSFYMVATGSFKFLAKSLASSNAKKAKNAAAARRVREEQMRVVTVATAAVANATGGSGPAAGLSFCTDVHLAKDFWVVGADNGEPEDQVALLDDDLGTTVVYMLRIAALYAFILSFVVGRWWRVRTARRAL</sequence>
<feature type="transmembrane region" description="Helical" evidence="2">
    <location>
        <begin position="426"/>
        <end position="446"/>
    </location>
</feature>
<gene>
    <name evidence="3" type="ORF">STCU_11374</name>
</gene>
<comment type="caution">
    <text evidence="3">The sequence shown here is derived from an EMBL/GenBank/DDBJ whole genome shotgun (WGS) entry which is preliminary data.</text>
</comment>
<protein>
    <submittedName>
        <fullName evidence="3">Uncharacterized protein</fullName>
    </submittedName>
</protein>
<evidence type="ECO:0000256" key="1">
    <source>
        <dbReference type="SAM" id="MobiDB-lite"/>
    </source>
</evidence>
<organism evidence="3 4">
    <name type="scientific">Strigomonas culicis</name>
    <dbReference type="NCBI Taxonomy" id="28005"/>
    <lineage>
        <taxon>Eukaryota</taxon>
        <taxon>Discoba</taxon>
        <taxon>Euglenozoa</taxon>
        <taxon>Kinetoplastea</taxon>
        <taxon>Metakinetoplastina</taxon>
        <taxon>Trypanosomatida</taxon>
        <taxon>Trypanosomatidae</taxon>
        <taxon>Strigomonadinae</taxon>
        <taxon>Strigomonas</taxon>
    </lineage>
</organism>
<feature type="compositionally biased region" description="Low complexity" evidence="1">
    <location>
        <begin position="209"/>
        <end position="227"/>
    </location>
</feature>
<feature type="region of interest" description="Disordered" evidence="1">
    <location>
        <begin position="32"/>
        <end position="53"/>
    </location>
</feature>
<evidence type="ECO:0000313" key="4">
    <source>
        <dbReference type="Proteomes" id="UP000015354"/>
    </source>
</evidence>
<dbReference type="EMBL" id="ATMH01011328">
    <property type="protein sequence ID" value="EPY16351.1"/>
    <property type="molecule type" value="Genomic_DNA"/>
</dbReference>